<evidence type="ECO:0000256" key="5">
    <source>
        <dbReference type="ARBA" id="ARBA00023027"/>
    </source>
</evidence>
<dbReference type="SMART" id="SM00829">
    <property type="entry name" value="PKS_ER"/>
    <property type="match status" value="1"/>
</dbReference>
<dbReference type="InterPro" id="IPR002328">
    <property type="entry name" value="ADH_Zn_CS"/>
</dbReference>
<dbReference type="Pfam" id="PF08240">
    <property type="entry name" value="ADH_N"/>
    <property type="match status" value="1"/>
</dbReference>
<sequence length="369" mass="38498">MLIRGAVLDERGAEAPYAESRPLRITELQLDDPGPDEVLVRITAAGVCHSDLSVIDGNRPRPTPMLLGHEAAGVVEATGGNVTDLEPGEQVVAVFLPRCGECAHCRTDGKLPCIPGTESNNAGYLLGAGTTTRIHEGDRPVYHHIGVSCFATHAVMHRKSLVPVSADVPAASAAVLGCAVLTGGGAVINAAQPGPGEDIMIVGLGGVGMAALLVALSEGSGSVIGVDANPEKLQRARELGAHQTYTPQELAEQGVRAPVVIECAGHPKAFETAFEATAVGGRTVTIGLPHPDARSAISPTTITGEARTIIGCYLGSSVPERDIPRYAQAWREGRLPVEKLITAEMPLEEINEAMDTLARGEAVRQIIRP</sequence>
<evidence type="ECO:0000256" key="6">
    <source>
        <dbReference type="RuleBase" id="RU361277"/>
    </source>
</evidence>
<name>A0A8J2TVV3_9MICO</name>
<evidence type="ECO:0000256" key="4">
    <source>
        <dbReference type="ARBA" id="ARBA00023002"/>
    </source>
</evidence>
<comment type="cofactor">
    <cofactor evidence="6">
        <name>Zn(2+)</name>
        <dbReference type="ChEBI" id="CHEBI:29105"/>
    </cofactor>
</comment>
<keyword evidence="9" id="KW-1185">Reference proteome</keyword>
<dbReference type="AlphaFoldDB" id="A0A8J2TVV3"/>
<dbReference type="InterPro" id="IPR013149">
    <property type="entry name" value="ADH-like_C"/>
</dbReference>
<dbReference type="Proteomes" id="UP000616114">
    <property type="component" value="Unassembled WGS sequence"/>
</dbReference>
<dbReference type="EMBL" id="BMFY01000002">
    <property type="protein sequence ID" value="GGA05180.1"/>
    <property type="molecule type" value="Genomic_DNA"/>
</dbReference>
<dbReference type="Pfam" id="PF00107">
    <property type="entry name" value="ADH_zinc_N"/>
    <property type="match status" value="1"/>
</dbReference>
<organism evidence="8 9">
    <name type="scientific">Sediminivirga luteola</name>
    <dbReference type="NCBI Taxonomy" id="1774748"/>
    <lineage>
        <taxon>Bacteria</taxon>
        <taxon>Bacillati</taxon>
        <taxon>Actinomycetota</taxon>
        <taxon>Actinomycetes</taxon>
        <taxon>Micrococcales</taxon>
        <taxon>Brevibacteriaceae</taxon>
        <taxon>Sediminivirga</taxon>
    </lineage>
</organism>
<evidence type="ECO:0000256" key="2">
    <source>
        <dbReference type="ARBA" id="ARBA00022723"/>
    </source>
</evidence>
<dbReference type="SUPFAM" id="SSF50129">
    <property type="entry name" value="GroES-like"/>
    <property type="match status" value="2"/>
</dbReference>
<dbReference type="PANTHER" id="PTHR43880:SF12">
    <property type="entry name" value="ALCOHOL DEHYDROGENASE CLASS-3"/>
    <property type="match status" value="1"/>
</dbReference>
<evidence type="ECO:0000256" key="1">
    <source>
        <dbReference type="ARBA" id="ARBA00008072"/>
    </source>
</evidence>
<dbReference type="PANTHER" id="PTHR43880">
    <property type="entry name" value="ALCOHOL DEHYDROGENASE"/>
    <property type="match status" value="1"/>
</dbReference>
<dbReference type="GO" id="GO:0008270">
    <property type="term" value="F:zinc ion binding"/>
    <property type="evidence" value="ECO:0007669"/>
    <property type="project" value="InterPro"/>
</dbReference>
<dbReference type="InterPro" id="IPR011032">
    <property type="entry name" value="GroES-like_sf"/>
</dbReference>
<comment type="caution">
    <text evidence="8">The sequence shown here is derived from an EMBL/GenBank/DDBJ whole genome shotgun (WGS) entry which is preliminary data.</text>
</comment>
<gene>
    <name evidence="8" type="ORF">GCM10011333_04900</name>
</gene>
<keyword evidence="5" id="KW-0520">NAD</keyword>
<feature type="domain" description="Enoyl reductase (ER)" evidence="7">
    <location>
        <begin position="18"/>
        <end position="367"/>
    </location>
</feature>
<keyword evidence="2 6" id="KW-0479">Metal-binding</keyword>
<dbReference type="Gene3D" id="3.90.180.10">
    <property type="entry name" value="Medium-chain alcohol dehydrogenases, catalytic domain"/>
    <property type="match status" value="1"/>
</dbReference>
<evidence type="ECO:0000313" key="8">
    <source>
        <dbReference type="EMBL" id="GGA05180.1"/>
    </source>
</evidence>
<dbReference type="RefSeq" id="WP_188549335.1">
    <property type="nucleotide sequence ID" value="NZ_BMFY01000002.1"/>
</dbReference>
<evidence type="ECO:0000313" key="9">
    <source>
        <dbReference type="Proteomes" id="UP000616114"/>
    </source>
</evidence>
<reference evidence="8" key="2">
    <citation type="submission" date="2020-09" db="EMBL/GenBank/DDBJ databases">
        <authorList>
            <person name="Sun Q."/>
            <person name="Zhou Y."/>
        </authorList>
    </citation>
    <scope>NUCLEOTIDE SEQUENCE</scope>
    <source>
        <strain evidence="8">CGMCC 1.12785</strain>
    </source>
</reference>
<reference evidence="8" key="1">
    <citation type="journal article" date="2014" name="Int. J. Syst. Evol. Microbiol.">
        <title>Complete genome sequence of Corynebacterium casei LMG S-19264T (=DSM 44701T), isolated from a smear-ripened cheese.</title>
        <authorList>
            <consortium name="US DOE Joint Genome Institute (JGI-PGF)"/>
            <person name="Walter F."/>
            <person name="Albersmeier A."/>
            <person name="Kalinowski J."/>
            <person name="Ruckert C."/>
        </authorList>
    </citation>
    <scope>NUCLEOTIDE SEQUENCE</scope>
    <source>
        <strain evidence="8">CGMCC 1.12785</strain>
    </source>
</reference>
<proteinExistence type="inferred from homology"/>
<dbReference type="InterPro" id="IPR020843">
    <property type="entry name" value="ER"/>
</dbReference>
<dbReference type="PROSITE" id="PS00059">
    <property type="entry name" value="ADH_ZINC"/>
    <property type="match status" value="1"/>
</dbReference>
<dbReference type="SUPFAM" id="SSF51735">
    <property type="entry name" value="NAD(P)-binding Rossmann-fold domains"/>
    <property type="match status" value="1"/>
</dbReference>
<keyword evidence="4" id="KW-0560">Oxidoreductase</keyword>
<evidence type="ECO:0000259" key="7">
    <source>
        <dbReference type="SMART" id="SM00829"/>
    </source>
</evidence>
<dbReference type="GO" id="GO:0005829">
    <property type="term" value="C:cytosol"/>
    <property type="evidence" value="ECO:0007669"/>
    <property type="project" value="TreeGrafter"/>
</dbReference>
<keyword evidence="3 6" id="KW-0862">Zinc</keyword>
<evidence type="ECO:0000256" key="3">
    <source>
        <dbReference type="ARBA" id="ARBA00022833"/>
    </source>
</evidence>
<dbReference type="InterPro" id="IPR036291">
    <property type="entry name" value="NAD(P)-bd_dom_sf"/>
</dbReference>
<protein>
    <submittedName>
        <fullName evidence="8">Alcohol dehydrogenase</fullName>
    </submittedName>
</protein>
<dbReference type="GO" id="GO:0051903">
    <property type="term" value="F:S-(hydroxymethyl)glutathione dehydrogenase [NAD(P)+] activity"/>
    <property type="evidence" value="ECO:0007669"/>
    <property type="project" value="TreeGrafter"/>
</dbReference>
<dbReference type="InterPro" id="IPR013154">
    <property type="entry name" value="ADH-like_N"/>
</dbReference>
<comment type="similarity">
    <text evidence="1 6">Belongs to the zinc-containing alcohol dehydrogenase family.</text>
</comment>
<dbReference type="GO" id="GO:0046294">
    <property type="term" value="P:formaldehyde catabolic process"/>
    <property type="evidence" value="ECO:0007669"/>
    <property type="project" value="TreeGrafter"/>
</dbReference>
<accession>A0A8J2TVV3</accession>
<dbReference type="Gene3D" id="3.40.50.720">
    <property type="entry name" value="NAD(P)-binding Rossmann-like Domain"/>
    <property type="match status" value="1"/>
</dbReference>